<proteinExistence type="predicted"/>
<dbReference type="AlphaFoldDB" id="A0AAD3NXC1"/>
<evidence type="ECO:0000256" key="1">
    <source>
        <dbReference type="SAM" id="MobiDB-lite"/>
    </source>
</evidence>
<feature type="region of interest" description="Disordered" evidence="1">
    <location>
        <begin position="24"/>
        <end position="43"/>
    </location>
</feature>
<dbReference type="Proteomes" id="UP001143349">
    <property type="component" value="Unassembled WGS sequence"/>
</dbReference>
<sequence length="218" mass="25080">MTKAKTKGQKLAEKRRRAMLEAAPVGLPELAPIPPRRKQPRHKGRFVRVGEDPRKVVLNKRCRDMGIAENRDNRRLMSLPMLEDHAGQVIYLEAKADADRLWQTFCRLDKVDAVYHARILGRSRHAKCGKIEFMPERLESRPDDAADHRSDEEKQRSAVNNWMRWHGYLGHLTASEQSAIWDGIYLRCEMHKGGKPTTRGRAFVAALRMLHVVSSRGK</sequence>
<protein>
    <submittedName>
        <fullName evidence="2">Uncharacterized protein</fullName>
    </submittedName>
</protein>
<reference evidence="2" key="2">
    <citation type="submission" date="2023-01" db="EMBL/GenBank/DDBJ databases">
        <authorList>
            <person name="Sun Q."/>
            <person name="Evtushenko L."/>
        </authorList>
    </citation>
    <scope>NUCLEOTIDE SEQUENCE</scope>
    <source>
        <strain evidence="2">VKM B-2222</strain>
    </source>
</reference>
<comment type="caution">
    <text evidence="2">The sequence shown here is derived from an EMBL/GenBank/DDBJ whole genome shotgun (WGS) entry which is preliminary data.</text>
</comment>
<name>A0AAD3NXC1_9RHOB</name>
<keyword evidence="3" id="KW-1185">Reference proteome</keyword>
<reference evidence="2" key="1">
    <citation type="journal article" date="2014" name="Int. J. Syst. Evol. Microbiol.">
        <title>Complete genome sequence of Corynebacterium casei LMG S-19264T (=DSM 44701T), isolated from a smear-ripened cheese.</title>
        <authorList>
            <consortium name="US DOE Joint Genome Institute (JGI-PGF)"/>
            <person name="Walter F."/>
            <person name="Albersmeier A."/>
            <person name="Kalinowski J."/>
            <person name="Ruckert C."/>
        </authorList>
    </citation>
    <scope>NUCLEOTIDE SEQUENCE</scope>
    <source>
        <strain evidence="2">VKM B-2222</strain>
    </source>
</reference>
<gene>
    <name evidence="2" type="ORF">GCM10017635_09580</name>
</gene>
<accession>A0AAD3NXC1</accession>
<dbReference type="RefSeq" id="WP_271179320.1">
    <property type="nucleotide sequence ID" value="NZ_BSFH01000017.1"/>
</dbReference>
<evidence type="ECO:0000313" key="3">
    <source>
        <dbReference type="Proteomes" id="UP001143349"/>
    </source>
</evidence>
<organism evidence="2 3">
    <name type="scientific">Paracoccus kondratievae</name>
    <dbReference type="NCBI Taxonomy" id="135740"/>
    <lineage>
        <taxon>Bacteria</taxon>
        <taxon>Pseudomonadati</taxon>
        <taxon>Pseudomonadota</taxon>
        <taxon>Alphaproteobacteria</taxon>
        <taxon>Rhodobacterales</taxon>
        <taxon>Paracoccaceae</taxon>
        <taxon>Paracoccus</taxon>
    </lineage>
</organism>
<evidence type="ECO:0000313" key="2">
    <source>
        <dbReference type="EMBL" id="GLK63488.1"/>
    </source>
</evidence>
<dbReference type="EMBL" id="BSFH01000017">
    <property type="protein sequence ID" value="GLK63488.1"/>
    <property type="molecule type" value="Genomic_DNA"/>
</dbReference>